<dbReference type="RefSeq" id="WP_100901096.1">
    <property type="nucleotide sequence ID" value="NZ_CAWNNC010000001.1"/>
</dbReference>
<gene>
    <name evidence="1" type="ORF">COO91_06369</name>
</gene>
<reference evidence="1 2" key="1">
    <citation type="submission" date="2017-11" db="EMBL/GenBank/DDBJ databases">
        <title>Complete genome of a free-living desiccation-tolerant cyanobacterium and its photosynthetic adaptation to extreme terrestrial habitat.</title>
        <authorList>
            <person name="Shang J."/>
        </authorList>
    </citation>
    <scope>NUCLEOTIDE SEQUENCE [LARGE SCALE GENOMIC DNA]</scope>
    <source>
        <strain evidence="1 2">CCNUN1</strain>
    </source>
</reference>
<dbReference type="AlphaFoldDB" id="A0A2K8SYA3"/>
<dbReference type="Proteomes" id="UP000232003">
    <property type="component" value="Chromosome"/>
</dbReference>
<name>A0A2K8SYA3_9NOSO</name>
<dbReference type="InterPro" id="IPR029044">
    <property type="entry name" value="Nucleotide-diphossugar_trans"/>
</dbReference>
<protein>
    <submittedName>
        <fullName evidence="1">Nucleotide-diphospho-sugar transferases</fullName>
    </submittedName>
</protein>
<dbReference type="EMBL" id="CP024785">
    <property type="protein sequence ID" value="AUB40360.1"/>
    <property type="molecule type" value="Genomic_DNA"/>
</dbReference>
<organism evidence="1 2">
    <name type="scientific">Nostoc flagelliforme CCNUN1</name>
    <dbReference type="NCBI Taxonomy" id="2038116"/>
    <lineage>
        <taxon>Bacteria</taxon>
        <taxon>Bacillati</taxon>
        <taxon>Cyanobacteriota</taxon>
        <taxon>Cyanophyceae</taxon>
        <taxon>Nostocales</taxon>
        <taxon>Nostocaceae</taxon>
        <taxon>Nostoc</taxon>
    </lineage>
</organism>
<dbReference type="GO" id="GO:0016740">
    <property type="term" value="F:transferase activity"/>
    <property type="evidence" value="ECO:0007669"/>
    <property type="project" value="UniProtKB-KW"/>
</dbReference>
<sequence>MNQDKKAFCFCTLACGKNYRDLALLLAKDIDKYSPNTYFVILTDCPSDFSQQPNVLAFKHRQQSVKFYHDKRFAIAKGLSLFNSCIFLDADMRILAPVPQNPKWISIPGITARGCENMPKKYAKVLAGNSDTKLLKEFKVAKKAASKLNLELENEQINFVYEYLFAVTKDSGKEIEFLKQWEILASYCELNGLYDSEGNAIGLAAAKAGLPVRWSAMEGISFFKNRIEFVRIKKGESKMEDVAIYFEQQTKLEYPKRFIGQRIMLKSNKIIKYLYNLLRLRIITLKDFDFYYR</sequence>
<proteinExistence type="predicted"/>
<dbReference type="KEGG" id="nfl:COO91_06369"/>
<evidence type="ECO:0000313" key="1">
    <source>
        <dbReference type="EMBL" id="AUB40360.1"/>
    </source>
</evidence>
<accession>A0A2K8SYA3</accession>
<keyword evidence="1" id="KW-0808">Transferase</keyword>
<evidence type="ECO:0000313" key="2">
    <source>
        <dbReference type="Proteomes" id="UP000232003"/>
    </source>
</evidence>
<dbReference type="SUPFAM" id="SSF53448">
    <property type="entry name" value="Nucleotide-diphospho-sugar transferases"/>
    <property type="match status" value="1"/>
</dbReference>
<keyword evidence="2" id="KW-1185">Reference proteome</keyword>
<dbReference type="OrthoDB" id="479717at2"/>